<evidence type="ECO:0000259" key="9">
    <source>
        <dbReference type="Pfam" id="PF11967"/>
    </source>
</evidence>
<proteinExistence type="inferred from homology"/>
<keyword evidence="5 7" id="KW-0234">DNA repair</keyword>
<dbReference type="RefSeq" id="WP_126778393.1">
    <property type="nucleotide sequence ID" value="NZ_NGJU01000003.1"/>
</dbReference>
<dbReference type="NCBIfam" id="TIGR00613">
    <property type="entry name" value="reco"/>
    <property type="match status" value="1"/>
</dbReference>
<reference evidence="10 11" key="1">
    <citation type="submission" date="2017-05" db="EMBL/GenBank/DDBJ databases">
        <title>Vagococcus spp. assemblies.</title>
        <authorList>
            <person name="Gulvik C.A."/>
        </authorList>
    </citation>
    <scope>NUCLEOTIDE SEQUENCE [LARGE SCALE GENOMIC DNA]</scope>
    <source>
        <strain evidence="10 11">NCFB 2777</strain>
    </source>
</reference>
<evidence type="ECO:0000313" key="11">
    <source>
        <dbReference type="Proteomes" id="UP000287239"/>
    </source>
</evidence>
<dbReference type="InterPro" id="IPR003717">
    <property type="entry name" value="RecO"/>
</dbReference>
<dbReference type="EMBL" id="NGJU01000003">
    <property type="protein sequence ID" value="RST97202.1"/>
    <property type="molecule type" value="Genomic_DNA"/>
</dbReference>
<comment type="function">
    <text evidence="7">Involved in DNA repair and RecF pathway recombination.</text>
</comment>
<evidence type="ECO:0000256" key="7">
    <source>
        <dbReference type="HAMAP-Rule" id="MF_00201"/>
    </source>
</evidence>
<dbReference type="GeneID" id="98567287"/>
<dbReference type="AlphaFoldDB" id="A0A429ZU76"/>
<protein>
    <recommendedName>
        <fullName evidence="2 7">DNA repair protein RecO</fullName>
    </recommendedName>
    <alternativeName>
        <fullName evidence="6 7">Recombination protein O</fullName>
    </alternativeName>
</protein>
<organism evidence="10 11">
    <name type="scientific">Vagococcus salmoninarum</name>
    <dbReference type="NCBI Taxonomy" id="2739"/>
    <lineage>
        <taxon>Bacteria</taxon>
        <taxon>Bacillati</taxon>
        <taxon>Bacillota</taxon>
        <taxon>Bacilli</taxon>
        <taxon>Lactobacillales</taxon>
        <taxon>Enterococcaceae</taxon>
        <taxon>Vagococcus</taxon>
    </lineage>
</organism>
<dbReference type="OrthoDB" id="9797083at2"/>
<keyword evidence="11" id="KW-1185">Reference proteome</keyword>
<evidence type="ECO:0000256" key="3">
    <source>
        <dbReference type="ARBA" id="ARBA00022763"/>
    </source>
</evidence>
<evidence type="ECO:0000256" key="4">
    <source>
        <dbReference type="ARBA" id="ARBA00023172"/>
    </source>
</evidence>
<dbReference type="Gene3D" id="2.40.50.140">
    <property type="entry name" value="Nucleic acid-binding proteins"/>
    <property type="match status" value="1"/>
</dbReference>
<comment type="similarity">
    <text evidence="1 7">Belongs to the RecO family.</text>
</comment>
<evidence type="ECO:0000313" key="10">
    <source>
        <dbReference type="EMBL" id="RST97202.1"/>
    </source>
</evidence>
<evidence type="ECO:0000256" key="8">
    <source>
        <dbReference type="SAM" id="MobiDB-lite"/>
    </source>
</evidence>
<evidence type="ECO:0000256" key="1">
    <source>
        <dbReference type="ARBA" id="ARBA00007452"/>
    </source>
</evidence>
<dbReference type="Pfam" id="PF02565">
    <property type="entry name" value="RecO_C"/>
    <property type="match status" value="1"/>
</dbReference>
<dbReference type="Pfam" id="PF11967">
    <property type="entry name" value="RecO_N"/>
    <property type="match status" value="1"/>
</dbReference>
<feature type="region of interest" description="Disordered" evidence="8">
    <location>
        <begin position="255"/>
        <end position="274"/>
    </location>
</feature>
<dbReference type="HAMAP" id="MF_00201">
    <property type="entry name" value="RecO"/>
    <property type="match status" value="1"/>
</dbReference>
<dbReference type="SUPFAM" id="SSF57863">
    <property type="entry name" value="ArfGap/RecO-like zinc finger"/>
    <property type="match status" value="1"/>
</dbReference>
<accession>A0A429ZU76</accession>
<dbReference type="PANTHER" id="PTHR33991:SF1">
    <property type="entry name" value="DNA REPAIR PROTEIN RECO"/>
    <property type="match status" value="1"/>
</dbReference>
<dbReference type="GO" id="GO:0006302">
    <property type="term" value="P:double-strand break repair"/>
    <property type="evidence" value="ECO:0007669"/>
    <property type="project" value="TreeGrafter"/>
</dbReference>
<evidence type="ECO:0000256" key="5">
    <source>
        <dbReference type="ARBA" id="ARBA00023204"/>
    </source>
</evidence>
<name>A0A429ZU76_9ENTE</name>
<dbReference type="Gene3D" id="1.20.1440.120">
    <property type="entry name" value="Recombination protein O, C-terminal domain"/>
    <property type="match status" value="1"/>
</dbReference>
<evidence type="ECO:0000256" key="6">
    <source>
        <dbReference type="ARBA" id="ARBA00033409"/>
    </source>
</evidence>
<dbReference type="PANTHER" id="PTHR33991">
    <property type="entry name" value="DNA REPAIR PROTEIN RECO"/>
    <property type="match status" value="1"/>
</dbReference>
<feature type="compositionally biased region" description="Basic and acidic residues" evidence="8">
    <location>
        <begin position="260"/>
        <end position="274"/>
    </location>
</feature>
<feature type="domain" description="DNA replication/recombination mediator RecO N-terminal" evidence="9">
    <location>
        <begin position="7"/>
        <end position="77"/>
    </location>
</feature>
<keyword evidence="4 7" id="KW-0233">DNA recombination</keyword>
<dbReference type="InterPro" id="IPR037278">
    <property type="entry name" value="ARFGAP/RecO"/>
</dbReference>
<dbReference type="Proteomes" id="UP000287239">
    <property type="component" value="Unassembled WGS sequence"/>
</dbReference>
<dbReference type="GO" id="GO:0006310">
    <property type="term" value="P:DNA recombination"/>
    <property type="evidence" value="ECO:0007669"/>
    <property type="project" value="UniProtKB-UniRule"/>
</dbReference>
<evidence type="ECO:0000256" key="2">
    <source>
        <dbReference type="ARBA" id="ARBA00021310"/>
    </source>
</evidence>
<gene>
    <name evidence="7" type="primary">recO</name>
    <name evidence="10" type="ORF">CBF35_02825</name>
</gene>
<dbReference type="GO" id="GO:0043590">
    <property type="term" value="C:bacterial nucleoid"/>
    <property type="evidence" value="ECO:0007669"/>
    <property type="project" value="TreeGrafter"/>
</dbReference>
<dbReference type="SUPFAM" id="SSF50249">
    <property type="entry name" value="Nucleic acid-binding proteins"/>
    <property type="match status" value="1"/>
</dbReference>
<comment type="caution">
    <text evidence="10">The sequence shown here is derived from an EMBL/GenBank/DDBJ whole genome shotgun (WGS) entry which is preliminary data.</text>
</comment>
<dbReference type="InterPro" id="IPR022572">
    <property type="entry name" value="DNA_rep/recomb_RecO_N"/>
</dbReference>
<dbReference type="InterPro" id="IPR042242">
    <property type="entry name" value="RecO_C"/>
</dbReference>
<sequence>MSNSSGESKGLVLFARNHREKDKLVKIFTEKYGKLMFFVKNANRPNNSITAAIQPFTEALYVGEFRIDGLSFLNDSKETTSYTLIQQDIFVSAYATYMLNLADVAIEDRVYDPALYGFLRQALTYLNEGLDPEIITNIFEIQLLSRFGFSFNWEKCGVCGETQGAFDFSSQYSGVLCQKHWQLDERRYHGSPRAIHFMRLFASISLDQIKSIELKEETKVDIRQTIDMIYEEFVGIHLKSKKFIDEMKDWEKTMTIPKRKAPESHQEPTKEIDS</sequence>
<dbReference type="InterPro" id="IPR012340">
    <property type="entry name" value="NA-bd_OB-fold"/>
</dbReference>
<keyword evidence="3 7" id="KW-0227">DNA damage</keyword>